<name>A0A2N9AXN6_METEX</name>
<proteinExistence type="predicted"/>
<dbReference type="Proteomes" id="UP000233769">
    <property type="component" value="Chromosome tk0001"/>
</dbReference>
<evidence type="ECO:0000313" key="1">
    <source>
        <dbReference type="EMBL" id="SOR32087.1"/>
    </source>
</evidence>
<evidence type="ECO:0000313" key="2">
    <source>
        <dbReference type="Proteomes" id="UP000233769"/>
    </source>
</evidence>
<accession>A0A2N9AXN6</accession>
<sequence length="77" mass="8502">MSHHQFRSGQLVRRIGRIGAPARSCTYEIINLVADEQGELRYRTKGIALGIHEVGEHELVAASRPLPTSARIAAVRL</sequence>
<reference evidence="2" key="1">
    <citation type="submission" date="2017-10" db="EMBL/GenBank/DDBJ databases">
        <authorList>
            <person name="Regsiter A."/>
            <person name="William W."/>
        </authorList>
    </citation>
    <scope>NUCLEOTIDE SEQUENCE [LARGE SCALE GENOMIC DNA]</scope>
</reference>
<organism evidence="1 2">
    <name type="scientific">Methylorubrum extorquens</name>
    <name type="common">Methylobacterium dichloromethanicum</name>
    <name type="synonym">Methylobacterium extorquens</name>
    <dbReference type="NCBI Taxonomy" id="408"/>
    <lineage>
        <taxon>Bacteria</taxon>
        <taxon>Pseudomonadati</taxon>
        <taxon>Pseudomonadota</taxon>
        <taxon>Alphaproteobacteria</taxon>
        <taxon>Hyphomicrobiales</taxon>
        <taxon>Methylobacteriaceae</taxon>
        <taxon>Methylorubrum</taxon>
    </lineage>
</organism>
<gene>
    <name evidence="1" type="ORF">TK0001_5521</name>
</gene>
<dbReference type="EMBL" id="LT962688">
    <property type="protein sequence ID" value="SOR32087.1"/>
    <property type="molecule type" value="Genomic_DNA"/>
</dbReference>
<dbReference type="AlphaFoldDB" id="A0A2N9AXN6"/>
<protein>
    <submittedName>
        <fullName evidence="1">Uncharacterized protein</fullName>
    </submittedName>
</protein>